<evidence type="ECO:0000313" key="2">
    <source>
        <dbReference type="EMBL" id="PRY93619.1"/>
    </source>
</evidence>
<keyword evidence="1" id="KW-0472">Membrane</keyword>
<dbReference type="OrthoDB" id="2633250at2"/>
<proteinExistence type="predicted"/>
<dbReference type="RefSeq" id="WP_106161195.1">
    <property type="nucleotide sequence ID" value="NZ_PVTT01000002.1"/>
</dbReference>
<dbReference type="EMBL" id="PVTT01000002">
    <property type="protein sequence ID" value="PRY93619.1"/>
    <property type="molecule type" value="Genomic_DNA"/>
</dbReference>
<sequence>MGSVSEVQEGRFMPDVAFLLRVAEACEAAAPLAPGERLRLQALIWPGTILVIVGIVALICAAWIGLGADRAPPVWLLALAGGVCGSLTIRLPPVLGRAFDQVSARRTLRLCGGETRFAIGPKGIAVDRGALGHRIGWVAVREVMETPELIGVVADGGAWAAPRGAFPDPGAALAAIGRRTDHG</sequence>
<organism evidence="2 3">
    <name type="scientific">Hasllibacter halocynthiae</name>
    <dbReference type="NCBI Taxonomy" id="595589"/>
    <lineage>
        <taxon>Bacteria</taxon>
        <taxon>Pseudomonadati</taxon>
        <taxon>Pseudomonadota</taxon>
        <taxon>Alphaproteobacteria</taxon>
        <taxon>Rhodobacterales</taxon>
        <taxon>Roseobacteraceae</taxon>
        <taxon>Hasllibacter</taxon>
    </lineage>
</organism>
<feature type="transmembrane region" description="Helical" evidence="1">
    <location>
        <begin position="43"/>
        <end position="66"/>
    </location>
</feature>
<dbReference type="Proteomes" id="UP000238801">
    <property type="component" value="Unassembled WGS sequence"/>
</dbReference>
<evidence type="ECO:0000256" key="1">
    <source>
        <dbReference type="SAM" id="Phobius"/>
    </source>
</evidence>
<evidence type="ECO:0008006" key="4">
    <source>
        <dbReference type="Google" id="ProtNLM"/>
    </source>
</evidence>
<name>A0A2T0X3U8_9RHOB</name>
<protein>
    <recommendedName>
        <fullName evidence="4">YcxB-like protein</fullName>
    </recommendedName>
</protein>
<feature type="transmembrane region" description="Helical" evidence="1">
    <location>
        <begin position="72"/>
        <end position="91"/>
    </location>
</feature>
<keyword evidence="3" id="KW-1185">Reference proteome</keyword>
<comment type="caution">
    <text evidence="2">The sequence shown here is derived from an EMBL/GenBank/DDBJ whole genome shotgun (WGS) entry which is preliminary data.</text>
</comment>
<keyword evidence="1" id="KW-0812">Transmembrane</keyword>
<keyword evidence="1" id="KW-1133">Transmembrane helix</keyword>
<accession>A0A2T0X3U8</accession>
<dbReference type="AlphaFoldDB" id="A0A2T0X3U8"/>
<gene>
    <name evidence="2" type="ORF">BCF33_2499</name>
</gene>
<evidence type="ECO:0000313" key="3">
    <source>
        <dbReference type="Proteomes" id="UP000238801"/>
    </source>
</evidence>
<reference evidence="2 3" key="1">
    <citation type="submission" date="2018-03" db="EMBL/GenBank/DDBJ databases">
        <title>Genomic Encyclopedia of Archaeal and Bacterial Type Strains, Phase II (KMG-II): from individual species to whole genera.</title>
        <authorList>
            <person name="Goeker M."/>
        </authorList>
    </citation>
    <scope>NUCLEOTIDE SEQUENCE [LARGE SCALE GENOMIC DNA]</scope>
    <source>
        <strain evidence="2 3">DSM 29318</strain>
    </source>
</reference>